<comment type="subcellular location">
    <subcellularLocation>
        <location evidence="1">Membrane</location>
        <topology evidence="1">Multi-pass membrane protein</topology>
    </subcellularLocation>
</comment>
<feature type="compositionally biased region" description="Polar residues" evidence="7">
    <location>
        <begin position="17"/>
        <end position="33"/>
    </location>
</feature>
<dbReference type="OrthoDB" id="438179at2759"/>
<dbReference type="AlphaFoldDB" id="A0A7R8CKG8"/>
<dbReference type="SMART" id="SM00326">
    <property type="entry name" value="SH3"/>
    <property type="match status" value="1"/>
</dbReference>
<dbReference type="Proteomes" id="UP000675881">
    <property type="component" value="Chromosome 14"/>
</dbReference>
<sequence length="488" mass="56252">MAGGNRKNVPKGGTRSPLLNKNSTSNLPMKTSSNPPPEPLLVDDKNTQTCSYFRPTPDDISVILPEDSIFTFEILVFLYSFATLLLQHLILYHSVWWQPHSHNSNAMKFYLIDTKPSFFVLYHPLVTNLYLVYPMSMYFFLFGLAGEPFLELFPKHPTSKALNGLLKENYLPTSPESIRADVIMFKADYSMKRKQALFNSIISAYYSAYVPCCFTPRSLHYDIEWVGRHVFLVWLGLLSLYTFRCFPASYNHRMHRLAQRLGLWTKIEGRLSANFYSRWTPNTVWKSGQIVRYGKDLYKAESLTNSAEPGNAAQTKFYEIFSNPNDYLLVQLILQMILIATQQITLFLCVYWMSDSSNLVQAIYKFKGSNNDELMFDIGDVITVTQREDGGWWEGTHSRRGKTGWFPSNYVRVLDDSSQDNSKYCIPKTEDMTDDDKAQLMLGSLIIQKGIDNRKQVIEDLLKKEMDFIRLLDRYSKDILGALSSTNM</sequence>
<evidence type="ECO:0000256" key="1">
    <source>
        <dbReference type="ARBA" id="ARBA00004141"/>
    </source>
</evidence>
<evidence type="ECO:0000256" key="8">
    <source>
        <dbReference type="SAM" id="Phobius"/>
    </source>
</evidence>
<keyword evidence="10" id="KW-1185">Reference proteome</keyword>
<dbReference type="FunFam" id="2.30.30.40:FF:000072">
    <property type="entry name" value="Unconventional Myosin IB"/>
    <property type="match status" value="1"/>
</dbReference>
<keyword evidence="4 8" id="KW-0812">Transmembrane</keyword>
<dbReference type="InterPro" id="IPR036028">
    <property type="entry name" value="SH3-like_dom_sf"/>
</dbReference>
<gene>
    <name evidence="9" type="ORF">LSAA_4676</name>
</gene>
<comment type="similarity">
    <text evidence="2">Belongs to the TMEM39 family.</text>
</comment>
<dbReference type="InterPro" id="IPR019397">
    <property type="entry name" value="Uncharacterised_TMEM39"/>
</dbReference>
<feature type="transmembrane region" description="Helical" evidence="8">
    <location>
        <begin position="74"/>
        <end position="95"/>
    </location>
</feature>
<proteinExistence type="inferred from homology"/>
<evidence type="ECO:0000313" key="9">
    <source>
        <dbReference type="EMBL" id="CAF2848800.1"/>
    </source>
</evidence>
<feature type="region of interest" description="Disordered" evidence="7">
    <location>
        <begin position="1"/>
        <end position="41"/>
    </location>
</feature>
<keyword evidence="5 8" id="KW-1133">Transmembrane helix</keyword>
<dbReference type="InterPro" id="IPR001452">
    <property type="entry name" value="SH3_domain"/>
</dbReference>
<organism evidence="9 10">
    <name type="scientific">Lepeophtheirus salmonis</name>
    <name type="common">Salmon louse</name>
    <name type="synonym">Caligus salmonis</name>
    <dbReference type="NCBI Taxonomy" id="72036"/>
    <lineage>
        <taxon>Eukaryota</taxon>
        <taxon>Metazoa</taxon>
        <taxon>Ecdysozoa</taxon>
        <taxon>Arthropoda</taxon>
        <taxon>Crustacea</taxon>
        <taxon>Multicrustacea</taxon>
        <taxon>Hexanauplia</taxon>
        <taxon>Copepoda</taxon>
        <taxon>Siphonostomatoida</taxon>
        <taxon>Caligidae</taxon>
        <taxon>Lepeophtheirus</taxon>
    </lineage>
</organism>
<name>A0A7R8CKG8_LEPSM</name>
<dbReference type="Gene3D" id="2.30.30.40">
    <property type="entry name" value="SH3 Domains"/>
    <property type="match status" value="1"/>
</dbReference>
<evidence type="ECO:0000256" key="2">
    <source>
        <dbReference type="ARBA" id="ARBA00010737"/>
    </source>
</evidence>
<protein>
    <submittedName>
        <fullName evidence="9">(salmon louse) hypothetical protein</fullName>
    </submittedName>
</protein>
<dbReference type="GO" id="GO:0016020">
    <property type="term" value="C:membrane"/>
    <property type="evidence" value="ECO:0007669"/>
    <property type="project" value="UniProtKB-SubCell"/>
</dbReference>
<evidence type="ECO:0000313" key="10">
    <source>
        <dbReference type="Proteomes" id="UP000675881"/>
    </source>
</evidence>
<dbReference type="SUPFAM" id="SSF50044">
    <property type="entry name" value="SH3-domain"/>
    <property type="match status" value="1"/>
</dbReference>
<dbReference type="EMBL" id="HG994593">
    <property type="protein sequence ID" value="CAF2848800.1"/>
    <property type="molecule type" value="Genomic_DNA"/>
</dbReference>
<dbReference type="Pfam" id="PF10271">
    <property type="entry name" value="Tmp39"/>
    <property type="match status" value="2"/>
</dbReference>
<evidence type="ECO:0000256" key="3">
    <source>
        <dbReference type="ARBA" id="ARBA00022443"/>
    </source>
</evidence>
<dbReference type="GO" id="GO:0016192">
    <property type="term" value="P:vesicle-mediated transport"/>
    <property type="evidence" value="ECO:0007669"/>
    <property type="project" value="UniProtKB-ARBA"/>
</dbReference>
<dbReference type="PANTHER" id="PTHR12995:SF4">
    <property type="entry name" value="FI21814P1"/>
    <property type="match status" value="1"/>
</dbReference>
<keyword evidence="3" id="KW-0728">SH3 domain</keyword>
<evidence type="ECO:0000256" key="7">
    <source>
        <dbReference type="SAM" id="MobiDB-lite"/>
    </source>
</evidence>
<reference evidence="9" key="1">
    <citation type="submission" date="2021-02" db="EMBL/GenBank/DDBJ databases">
        <authorList>
            <person name="Bekaert M."/>
        </authorList>
    </citation>
    <scope>NUCLEOTIDE SEQUENCE</scope>
    <source>
        <strain evidence="9">IoA-00</strain>
    </source>
</reference>
<dbReference type="PROSITE" id="PS50002">
    <property type="entry name" value="SH3"/>
    <property type="match status" value="1"/>
</dbReference>
<accession>A0A7R8CKG8</accession>
<dbReference type="Pfam" id="PF14604">
    <property type="entry name" value="SH3_9"/>
    <property type="match status" value="1"/>
</dbReference>
<dbReference type="PANTHER" id="PTHR12995">
    <property type="entry name" value="FI21814P1"/>
    <property type="match status" value="1"/>
</dbReference>
<dbReference type="PRINTS" id="PR00452">
    <property type="entry name" value="SH3DOMAIN"/>
</dbReference>
<evidence type="ECO:0000256" key="6">
    <source>
        <dbReference type="ARBA" id="ARBA00023136"/>
    </source>
</evidence>
<dbReference type="CDD" id="cd11877">
    <property type="entry name" value="SH3_PIX"/>
    <property type="match status" value="1"/>
</dbReference>
<evidence type="ECO:0000256" key="4">
    <source>
        <dbReference type="ARBA" id="ARBA00022692"/>
    </source>
</evidence>
<keyword evidence="6 8" id="KW-0472">Membrane</keyword>
<evidence type="ECO:0000256" key="5">
    <source>
        <dbReference type="ARBA" id="ARBA00022989"/>
    </source>
</evidence>